<name>A0A1M7HLP9_9FIRM</name>
<protein>
    <submittedName>
        <fullName evidence="1">Uroporphyrinogen decarboxylase (URO-D)</fullName>
    </submittedName>
</protein>
<sequence length="453" mass="52016">MKNAEELKKERTEIFHDLYDGKIPKRVPVGGLIGIEFCIEFAGLPPAKTQWTLEGIEEAMDRICQMTGQDIYPFGFARSPVALQILESRILRMGSGGFIQYTEVPVMEADEYDDLIKNPHEFIMEKVLPRKYKALDADSVTRSIVYAKAAKALFDHLDAFAKIDAKLIEKYGYYTPPPESTGIALAPLDFIADELRGVKGLLMDVRRCPEKVAEACEALLPLTLKRALPPVPSKYGQTFMPLHMPGFLRTNDFEKLYWPTFSRIVQALANAGQPVFMFCDHDWMRFLDYLYELPENTRIAFEFGDPKVIKEKLGKRHILSGLYPMTYLKTATKEQCIDKVKELLDIMAPGGRYYFDFDKSLITLNSVNVENYFAVVRYVAENAYYDNAGEEAPKYENSGRSFIKVGEIPPFKSKYYKTWEDYKKEHPEIPAELEPVVAQKLQMYEEMFFMLIS</sequence>
<dbReference type="RefSeq" id="WP_073254721.1">
    <property type="nucleotide sequence ID" value="NZ_FRCR01000003.1"/>
</dbReference>
<dbReference type="AlphaFoldDB" id="A0A1M7HLP9"/>
<accession>A0A1M7HLP9</accession>
<dbReference type="SUPFAM" id="SSF51726">
    <property type="entry name" value="UROD/MetE-like"/>
    <property type="match status" value="1"/>
</dbReference>
<dbReference type="STRING" id="447595.SAMN05660826_00701"/>
<dbReference type="Gene3D" id="3.20.20.210">
    <property type="match status" value="1"/>
</dbReference>
<organism evidence="1 2">
    <name type="scientific">Caldanaerovirga acetigignens</name>
    <dbReference type="NCBI Taxonomy" id="447595"/>
    <lineage>
        <taxon>Bacteria</taxon>
        <taxon>Bacillati</taxon>
        <taxon>Bacillota</taxon>
        <taxon>Clostridia</taxon>
        <taxon>Thermosediminibacterales</taxon>
        <taxon>Thermosediminibacteraceae</taxon>
        <taxon>Caldanaerovirga</taxon>
    </lineage>
</organism>
<dbReference type="OrthoDB" id="1949511at2"/>
<gene>
    <name evidence="1" type="ORF">SAMN05660826_00701</name>
</gene>
<dbReference type="InterPro" id="IPR038071">
    <property type="entry name" value="UROD/MetE-like_sf"/>
</dbReference>
<keyword evidence="2" id="KW-1185">Reference proteome</keyword>
<evidence type="ECO:0000313" key="2">
    <source>
        <dbReference type="Proteomes" id="UP000184375"/>
    </source>
</evidence>
<reference evidence="2" key="1">
    <citation type="submission" date="2016-11" db="EMBL/GenBank/DDBJ databases">
        <authorList>
            <person name="Varghese N."/>
            <person name="Submissions S."/>
        </authorList>
    </citation>
    <scope>NUCLEOTIDE SEQUENCE [LARGE SCALE GENOMIC DNA]</scope>
    <source>
        <strain evidence="2">DSM 18802</strain>
    </source>
</reference>
<dbReference type="EMBL" id="FRCR01000003">
    <property type="protein sequence ID" value="SHM29369.1"/>
    <property type="molecule type" value="Genomic_DNA"/>
</dbReference>
<dbReference type="Proteomes" id="UP000184375">
    <property type="component" value="Unassembled WGS sequence"/>
</dbReference>
<evidence type="ECO:0000313" key="1">
    <source>
        <dbReference type="EMBL" id="SHM29369.1"/>
    </source>
</evidence>
<proteinExistence type="predicted"/>